<dbReference type="GO" id="GO:0005524">
    <property type="term" value="F:ATP binding"/>
    <property type="evidence" value="ECO:0007669"/>
    <property type="project" value="UniProtKB-KW"/>
</dbReference>
<comment type="subcellular location">
    <subcellularLocation>
        <location evidence="1 12">Secreted</location>
        <location evidence="1 12">Extracellular space</location>
        <location evidence="1 12">Extracellular matrix</location>
    </subcellularLocation>
</comment>
<keyword evidence="5" id="KW-0964">Secreted</keyword>
<dbReference type="InterPro" id="IPR018161">
    <property type="entry name" value="Wnt_CS"/>
</dbReference>
<dbReference type="Gene3D" id="3.30.2460.20">
    <property type="match status" value="1"/>
</dbReference>
<protein>
    <recommendedName>
        <fullName evidence="12">Protein Wnt</fullName>
    </recommendedName>
</protein>
<dbReference type="InterPro" id="IPR043158">
    <property type="entry name" value="Wnt_C"/>
</dbReference>
<dbReference type="GO" id="GO:0005576">
    <property type="term" value="C:extracellular region"/>
    <property type="evidence" value="ECO:0007669"/>
    <property type="project" value="InterPro"/>
</dbReference>
<evidence type="ECO:0000256" key="10">
    <source>
        <dbReference type="ARBA" id="ARBA00023157"/>
    </source>
</evidence>
<keyword evidence="6" id="KW-0272">Extracellular matrix</keyword>
<dbReference type="GO" id="GO:0036402">
    <property type="term" value="F:proteasome-activating activity"/>
    <property type="evidence" value="ECO:0000318"/>
    <property type="project" value="GO_Central"/>
</dbReference>
<accession>A0A8R1U9W9</accession>
<comment type="similarity">
    <text evidence="2 12">Belongs to the Wnt family.</text>
</comment>
<keyword evidence="4 12" id="KW-0217">Developmental protein</keyword>
<name>A0A2A6BI42_PRIPA</name>
<dbReference type="InterPro" id="IPR050221">
    <property type="entry name" value="26S_Proteasome_ATPase"/>
</dbReference>
<dbReference type="SMART" id="SM00097">
    <property type="entry name" value="WNT1"/>
    <property type="match status" value="1"/>
</dbReference>
<evidence type="ECO:0000256" key="5">
    <source>
        <dbReference type="ARBA" id="ARBA00022525"/>
    </source>
</evidence>
<dbReference type="GO" id="GO:0043161">
    <property type="term" value="P:proteasome-mediated ubiquitin-dependent protein catabolic process"/>
    <property type="evidence" value="ECO:0000318"/>
    <property type="project" value="GO_Central"/>
</dbReference>
<evidence type="ECO:0000256" key="6">
    <source>
        <dbReference type="ARBA" id="ARBA00022530"/>
    </source>
</evidence>
<dbReference type="Gene3D" id="3.40.50.300">
    <property type="entry name" value="P-loop containing nucleotide triphosphate hydrolases"/>
    <property type="match status" value="1"/>
</dbReference>
<evidence type="ECO:0000256" key="4">
    <source>
        <dbReference type="ARBA" id="ARBA00022473"/>
    </source>
</evidence>
<dbReference type="InterPro" id="IPR027417">
    <property type="entry name" value="P-loop_NTPase"/>
</dbReference>
<dbReference type="GO" id="GO:0016887">
    <property type="term" value="F:ATP hydrolysis activity"/>
    <property type="evidence" value="ECO:0007669"/>
    <property type="project" value="InterPro"/>
</dbReference>
<dbReference type="PRINTS" id="PR01349">
    <property type="entry name" value="WNTPROTEIN"/>
</dbReference>
<proteinExistence type="inferred from homology"/>
<sequence length="961" mass="107270">MRLLLLLLMLLQAALAVVYNWLSLALLNTSTLPIAERGSMLIDKAHYEGLCAHLTGLNPVQQQICTSHPFSIPFVSRGLRDAIYECQQQFKMERWNCSDRYEIMKTPYGYFHDILGKTLRTTTKESSYLAAIASAGIVYAVTKGCNTGNFSDCGCDSKPALQRHLEAIELNPPSAAALTSMHPGGPVPYPPPPGMPSSAYPPMGSNGMTGNGPFSWGGCSDNVGYGVRYARKFLDEFERQEFNRTSNVQHLVAMHNHFVGREAIVQNVRKHCRCHGVSGSCEFKTCWLQMPKMKDVAELLKKRYDNFAVQVTKRAKKRLRRKERSERATPIRGNEMAFVVRSPTYCERNDTAGILGTAGRDCVHDSLNADSCDLLCCGRGDKAEHLANFLICYVNWCDLPRKKISSNFVVRLRIFASLRLRSSHNNIIYFCDTTLACLAIMSIRGYSRSSSVYHVLSKHSQWLNKIFYNTRIERQVTQCNCKFVWCCQVKCKECVDDVALHTVAFWALIKMGYQKAVLPSRCHFEGSRASGLVFFPYHGRNGWRKSPVPLVPDRTVGGVAQSTMGARNSIPRPKRDKPVSSSIKVAMRGRSGGMHDNKLPTICPRRPCYLRYLKQQRVKDYLTLESEFIRRQNAQKVVEAHRKKERQTVRNLRGSPTTLARVHELFDNESRAVVVVEGSKREWFIPILSIVDKTYIHVNSLVIVKCAGAFKNVPIAVVGVLPDEVDSSAMGHKIEKAPKESFDDIGGLESQVQEIKEAVELPLTHPEYYEDMGITAPKGVILYGEPGTGKTLLAKAVANSTSATFLRATGSDLVQKSSGEGARKVRDLFKIAKESAPCIVFIDEVDAVIMATNRIDSLDPALIRPGRIDRKIELPKPDQKTKLKIFGIHTSGMHMDKDVSFEALLAKEKEASGADIKAMCTEAGMLALRAQRKVVCMADFEKAMKTVLLKDVNNIGAAFYA</sequence>
<keyword evidence="7 12" id="KW-0879">Wnt signaling pathway</keyword>
<dbReference type="AlphaFoldDB" id="A0A2A6BI42"/>
<dbReference type="GO" id="GO:0016055">
    <property type="term" value="P:Wnt signaling pathway"/>
    <property type="evidence" value="ECO:0007669"/>
    <property type="project" value="UniProtKB-KW"/>
</dbReference>
<dbReference type="InterPro" id="IPR005817">
    <property type="entry name" value="Wnt"/>
</dbReference>
<comment type="similarity">
    <text evidence="3">Belongs to the AAA ATPase family.</text>
</comment>
<evidence type="ECO:0000256" key="1">
    <source>
        <dbReference type="ARBA" id="ARBA00004498"/>
    </source>
</evidence>
<reference evidence="13" key="2">
    <citation type="submission" date="2022-06" db="UniProtKB">
        <authorList>
            <consortium name="EnsemblMetazoa"/>
        </authorList>
    </citation>
    <scope>IDENTIFICATION</scope>
    <source>
        <strain evidence="13">PS312</strain>
    </source>
</reference>
<evidence type="ECO:0000256" key="8">
    <source>
        <dbReference type="ARBA" id="ARBA00022741"/>
    </source>
</evidence>
<dbReference type="InterPro" id="IPR003593">
    <property type="entry name" value="AAA+_ATPase"/>
</dbReference>
<evidence type="ECO:0000256" key="7">
    <source>
        <dbReference type="ARBA" id="ARBA00022687"/>
    </source>
</evidence>
<dbReference type="Proteomes" id="UP000005239">
    <property type="component" value="Unassembled WGS sequence"/>
</dbReference>
<dbReference type="PANTHER" id="PTHR23073">
    <property type="entry name" value="26S PROTEASOME REGULATORY SUBUNIT"/>
    <property type="match status" value="1"/>
</dbReference>
<dbReference type="Pfam" id="PF00004">
    <property type="entry name" value="AAA"/>
    <property type="match status" value="1"/>
</dbReference>
<keyword evidence="14" id="KW-1185">Reference proteome</keyword>
<keyword evidence="9" id="KW-0067">ATP-binding</keyword>
<evidence type="ECO:0000256" key="9">
    <source>
        <dbReference type="ARBA" id="ARBA00022840"/>
    </source>
</evidence>
<dbReference type="SMART" id="SM00382">
    <property type="entry name" value="AAA"/>
    <property type="match status" value="1"/>
</dbReference>
<accession>A0A2A6BI42</accession>
<dbReference type="InterPro" id="IPR041569">
    <property type="entry name" value="AAA_lid_3"/>
</dbReference>
<dbReference type="InterPro" id="IPR003959">
    <property type="entry name" value="ATPase_AAA_core"/>
</dbReference>
<organism evidence="13 14">
    <name type="scientific">Pristionchus pacificus</name>
    <name type="common">Parasitic nematode worm</name>
    <dbReference type="NCBI Taxonomy" id="54126"/>
    <lineage>
        <taxon>Eukaryota</taxon>
        <taxon>Metazoa</taxon>
        <taxon>Ecdysozoa</taxon>
        <taxon>Nematoda</taxon>
        <taxon>Chromadorea</taxon>
        <taxon>Rhabditida</taxon>
        <taxon>Rhabditina</taxon>
        <taxon>Diplogasteromorpha</taxon>
        <taxon>Diplogasteroidea</taxon>
        <taxon>Neodiplogasteridae</taxon>
        <taxon>Pristionchus</taxon>
    </lineage>
</organism>
<dbReference type="SUPFAM" id="SSF52540">
    <property type="entry name" value="P-loop containing nucleoside triphosphate hydrolases"/>
    <property type="match status" value="1"/>
</dbReference>
<keyword evidence="10" id="KW-1015">Disulfide bond</keyword>
<dbReference type="GO" id="GO:0005102">
    <property type="term" value="F:signaling receptor binding"/>
    <property type="evidence" value="ECO:0007669"/>
    <property type="project" value="InterPro"/>
</dbReference>
<evidence type="ECO:0000313" key="13">
    <source>
        <dbReference type="EnsemblMetazoa" id="PPA11519.1"/>
    </source>
</evidence>
<dbReference type="Gene3D" id="1.10.8.60">
    <property type="match status" value="1"/>
</dbReference>
<reference evidence="14" key="1">
    <citation type="journal article" date="2008" name="Nat. Genet.">
        <title>The Pristionchus pacificus genome provides a unique perspective on nematode lifestyle and parasitism.</title>
        <authorList>
            <person name="Dieterich C."/>
            <person name="Clifton S.W."/>
            <person name="Schuster L.N."/>
            <person name="Chinwalla A."/>
            <person name="Delehaunty K."/>
            <person name="Dinkelacker I."/>
            <person name="Fulton L."/>
            <person name="Fulton R."/>
            <person name="Godfrey J."/>
            <person name="Minx P."/>
            <person name="Mitreva M."/>
            <person name="Roeseler W."/>
            <person name="Tian H."/>
            <person name="Witte H."/>
            <person name="Yang S.P."/>
            <person name="Wilson R.K."/>
            <person name="Sommer R.J."/>
        </authorList>
    </citation>
    <scope>NUCLEOTIDE SEQUENCE [LARGE SCALE GENOMIC DNA]</scope>
    <source>
        <strain evidence="14">PS312</strain>
    </source>
</reference>
<evidence type="ECO:0000256" key="3">
    <source>
        <dbReference type="ARBA" id="ARBA00006914"/>
    </source>
</evidence>
<dbReference type="Pfam" id="PF17862">
    <property type="entry name" value="AAA_lid_3"/>
    <property type="match status" value="1"/>
</dbReference>
<comment type="function">
    <text evidence="12">Ligand for members of the frizzled family of seven transmembrane receptors.</text>
</comment>
<evidence type="ECO:0000256" key="2">
    <source>
        <dbReference type="ARBA" id="ARBA00005683"/>
    </source>
</evidence>
<evidence type="ECO:0000313" key="14">
    <source>
        <dbReference type="Proteomes" id="UP000005239"/>
    </source>
</evidence>
<dbReference type="GO" id="GO:0048699">
    <property type="term" value="P:generation of neurons"/>
    <property type="evidence" value="ECO:0007669"/>
    <property type="project" value="UniProtKB-ARBA"/>
</dbReference>
<gene>
    <name evidence="13" type="primary">WBGene00101073</name>
</gene>
<evidence type="ECO:0000256" key="12">
    <source>
        <dbReference type="RuleBase" id="RU003500"/>
    </source>
</evidence>
<dbReference type="GO" id="GO:0008540">
    <property type="term" value="C:proteasome regulatory particle, base subcomplex"/>
    <property type="evidence" value="ECO:0000318"/>
    <property type="project" value="GO_Central"/>
</dbReference>
<dbReference type="PROSITE" id="PS00246">
    <property type="entry name" value="WNT1"/>
    <property type="match status" value="1"/>
</dbReference>
<keyword evidence="8" id="KW-0547">Nucleotide-binding</keyword>
<keyword evidence="11" id="KW-0449">Lipoprotein</keyword>
<dbReference type="EnsemblMetazoa" id="PPA11519.1">
    <property type="protein sequence ID" value="PPA11519.1"/>
    <property type="gene ID" value="WBGene00101073"/>
</dbReference>
<evidence type="ECO:0000256" key="11">
    <source>
        <dbReference type="ARBA" id="ARBA00023288"/>
    </source>
</evidence>
<dbReference type="FunFam" id="3.40.50.300:FF:002861">
    <property type="entry name" value="Cell division control protein 48 homolog E"/>
    <property type="match status" value="1"/>
</dbReference>
<dbReference type="Pfam" id="PF00110">
    <property type="entry name" value="wnt"/>
    <property type="match status" value="2"/>
</dbReference>